<gene>
    <name evidence="5" type="primary">truB</name>
    <name evidence="8" type="ordered locus">Rmar_1311</name>
</gene>
<reference evidence="8 9" key="1">
    <citation type="journal article" date="2009" name="Stand. Genomic Sci.">
        <title>Complete genome sequence of Rhodothermus marinus type strain (R-10).</title>
        <authorList>
            <person name="Nolan M."/>
            <person name="Tindall B.J."/>
            <person name="Pomrenke H."/>
            <person name="Lapidus A."/>
            <person name="Copeland A."/>
            <person name="Glavina Del Rio T."/>
            <person name="Lucas S."/>
            <person name="Chen F."/>
            <person name="Tice H."/>
            <person name="Cheng J.F."/>
            <person name="Saunders E."/>
            <person name="Han C."/>
            <person name="Bruce D."/>
            <person name="Goodwin L."/>
            <person name="Chain P."/>
            <person name="Pitluck S."/>
            <person name="Ovchinikova G."/>
            <person name="Pati A."/>
            <person name="Ivanova N."/>
            <person name="Mavromatis K."/>
            <person name="Chen A."/>
            <person name="Palaniappan K."/>
            <person name="Land M."/>
            <person name="Hauser L."/>
            <person name="Chang Y.J."/>
            <person name="Jeffries C.D."/>
            <person name="Brettin T."/>
            <person name="Goker M."/>
            <person name="Bristow J."/>
            <person name="Eisen J.A."/>
            <person name="Markowitz V."/>
            <person name="Hugenholtz P."/>
            <person name="Kyrpides N.C."/>
            <person name="Klenk H.P."/>
            <person name="Detter J.C."/>
        </authorList>
    </citation>
    <scope>NUCLEOTIDE SEQUENCE [LARGE SCALE GENOMIC DNA]</scope>
    <source>
        <strain evidence="9">ATCC 43812 / DSM 4252 / R-10</strain>
    </source>
</reference>
<feature type="domain" description="Pseudouridine synthase II N-terminal" evidence="6">
    <location>
        <begin position="46"/>
        <end position="194"/>
    </location>
</feature>
<dbReference type="EC" id="5.4.99.25" evidence="5"/>
<dbReference type="CDD" id="cd02573">
    <property type="entry name" value="PseudoU_synth_EcTruB"/>
    <property type="match status" value="1"/>
</dbReference>
<dbReference type="NCBIfam" id="TIGR00431">
    <property type="entry name" value="TruB"/>
    <property type="match status" value="1"/>
</dbReference>
<dbReference type="RefSeq" id="WP_012843813.1">
    <property type="nucleotide sequence ID" value="NC_013501.1"/>
</dbReference>
<keyword evidence="3 5" id="KW-0819">tRNA processing</keyword>
<protein>
    <recommendedName>
        <fullName evidence="5">tRNA pseudouridine synthase B</fullName>
        <ecNumber evidence="5">5.4.99.25</ecNumber>
    </recommendedName>
    <alternativeName>
        <fullName evidence="5">tRNA pseudouridine(55) synthase</fullName>
        <shortName evidence="5">Psi55 synthase</shortName>
    </alternativeName>
    <alternativeName>
        <fullName evidence="5">tRNA pseudouridylate synthase</fullName>
    </alternativeName>
    <alternativeName>
        <fullName evidence="5">tRNA-uridine isomerase</fullName>
    </alternativeName>
</protein>
<dbReference type="STRING" id="518766.Rmar_1311"/>
<dbReference type="PANTHER" id="PTHR13767:SF2">
    <property type="entry name" value="PSEUDOURIDYLATE SYNTHASE TRUB1"/>
    <property type="match status" value="1"/>
</dbReference>
<dbReference type="Proteomes" id="UP000002221">
    <property type="component" value="Chromosome"/>
</dbReference>
<feature type="domain" description="tRNA pseudouridylate synthase B C-terminal" evidence="7">
    <location>
        <begin position="195"/>
        <end position="238"/>
    </location>
</feature>
<evidence type="ECO:0000259" key="6">
    <source>
        <dbReference type="Pfam" id="PF01509"/>
    </source>
</evidence>
<dbReference type="HOGENOM" id="CLU_032087_2_0_10"/>
<keyword evidence="9" id="KW-1185">Reference proteome</keyword>
<evidence type="ECO:0000259" key="7">
    <source>
        <dbReference type="Pfam" id="PF16198"/>
    </source>
</evidence>
<evidence type="ECO:0000256" key="4">
    <source>
        <dbReference type="ARBA" id="ARBA00023235"/>
    </source>
</evidence>
<name>D0MI93_RHOM4</name>
<dbReference type="Pfam" id="PF01509">
    <property type="entry name" value="TruB_N"/>
    <property type="match status" value="1"/>
</dbReference>
<dbReference type="OrthoDB" id="9802309at2"/>
<comment type="function">
    <text evidence="5">Responsible for synthesis of pseudouridine from uracil-55 in the psi GC loop of transfer RNAs.</text>
</comment>
<evidence type="ECO:0000256" key="5">
    <source>
        <dbReference type="HAMAP-Rule" id="MF_01080"/>
    </source>
</evidence>
<evidence type="ECO:0000256" key="3">
    <source>
        <dbReference type="ARBA" id="ARBA00022694"/>
    </source>
</evidence>
<dbReference type="KEGG" id="rmr:Rmar_1311"/>
<proteinExistence type="inferred from homology"/>
<dbReference type="SUPFAM" id="SSF55120">
    <property type="entry name" value="Pseudouridine synthase"/>
    <property type="match status" value="1"/>
</dbReference>
<comment type="catalytic activity">
    <reaction evidence="1 5">
        <text>uridine(55) in tRNA = pseudouridine(55) in tRNA</text>
        <dbReference type="Rhea" id="RHEA:42532"/>
        <dbReference type="Rhea" id="RHEA-COMP:10101"/>
        <dbReference type="Rhea" id="RHEA-COMP:10102"/>
        <dbReference type="ChEBI" id="CHEBI:65314"/>
        <dbReference type="ChEBI" id="CHEBI:65315"/>
        <dbReference type="EC" id="5.4.99.25"/>
    </reaction>
</comment>
<accession>D0MI93</accession>
<dbReference type="InterPro" id="IPR002501">
    <property type="entry name" value="PsdUridine_synth_N"/>
</dbReference>
<evidence type="ECO:0000313" key="9">
    <source>
        <dbReference type="Proteomes" id="UP000002221"/>
    </source>
</evidence>
<dbReference type="Gene3D" id="3.30.2350.10">
    <property type="entry name" value="Pseudouridine synthase"/>
    <property type="match status" value="1"/>
</dbReference>
<dbReference type="eggNOG" id="COG0130">
    <property type="taxonomic scope" value="Bacteria"/>
</dbReference>
<dbReference type="GO" id="GO:1990481">
    <property type="term" value="P:mRNA pseudouridine synthesis"/>
    <property type="evidence" value="ECO:0007669"/>
    <property type="project" value="TreeGrafter"/>
</dbReference>
<dbReference type="Pfam" id="PF16198">
    <property type="entry name" value="TruB_C_2"/>
    <property type="match status" value="1"/>
</dbReference>
<keyword evidence="4 5" id="KW-0413">Isomerase</keyword>
<feature type="active site" description="Nucleophile" evidence="5">
    <location>
        <position position="61"/>
    </location>
</feature>
<dbReference type="InterPro" id="IPR014780">
    <property type="entry name" value="tRNA_psdUridine_synth_TruB"/>
</dbReference>
<dbReference type="InterPro" id="IPR020103">
    <property type="entry name" value="PsdUridine_synth_cat_dom_sf"/>
</dbReference>
<dbReference type="AlphaFoldDB" id="D0MI93"/>
<dbReference type="InterPro" id="IPR032819">
    <property type="entry name" value="TruB_C"/>
</dbReference>
<comment type="similarity">
    <text evidence="2 5">Belongs to the pseudouridine synthase TruB family. Type 1 subfamily.</text>
</comment>
<dbReference type="PANTHER" id="PTHR13767">
    <property type="entry name" value="TRNA-PSEUDOURIDINE SYNTHASE"/>
    <property type="match status" value="1"/>
</dbReference>
<evidence type="ECO:0000256" key="2">
    <source>
        <dbReference type="ARBA" id="ARBA00005642"/>
    </source>
</evidence>
<organism evidence="8 9">
    <name type="scientific">Rhodothermus marinus (strain ATCC 43812 / DSM 4252 / R-10)</name>
    <name type="common">Rhodothermus obamensis</name>
    <dbReference type="NCBI Taxonomy" id="518766"/>
    <lineage>
        <taxon>Bacteria</taxon>
        <taxon>Pseudomonadati</taxon>
        <taxon>Rhodothermota</taxon>
        <taxon>Rhodothermia</taxon>
        <taxon>Rhodothermales</taxon>
        <taxon>Rhodothermaceae</taxon>
        <taxon>Rhodothermus</taxon>
    </lineage>
</organism>
<dbReference type="GO" id="GO:0003723">
    <property type="term" value="F:RNA binding"/>
    <property type="evidence" value="ECO:0007669"/>
    <property type="project" value="InterPro"/>
</dbReference>
<evidence type="ECO:0000313" key="8">
    <source>
        <dbReference type="EMBL" id="ACY48201.1"/>
    </source>
</evidence>
<dbReference type="GO" id="GO:0031119">
    <property type="term" value="P:tRNA pseudouridine synthesis"/>
    <property type="evidence" value="ECO:0007669"/>
    <property type="project" value="UniProtKB-UniRule"/>
</dbReference>
<dbReference type="GO" id="GO:0160148">
    <property type="term" value="F:tRNA pseudouridine(55) synthase activity"/>
    <property type="evidence" value="ECO:0007669"/>
    <property type="project" value="UniProtKB-EC"/>
</dbReference>
<dbReference type="EMBL" id="CP001807">
    <property type="protein sequence ID" value="ACY48201.1"/>
    <property type="molecule type" value="Genomic_DNA"/>
</dbReference>
<sequence>MPAPLPENPDALVYGYPRLPERWDAAVLLIDKPKGITSFDVIRRLRKLLRVRKIGHAGTLDPMATGLLICLIGRATRWMTHFMAQEKEYEGVMRLGEITPSYDAETEVVERRSWEHLTDADLERVRHQFVGEIVQQVPAYSAVKVKGKRLYEQARAGKAVERPSRRVQIYAFELLGRDGADVAFRVRCSKGTYIRSLVHDFGQALGCGAHLVELRRTRSGPYRVEQAWTLEALAEALQARTSSQPERKS</sequence>
<evidence type="ECO:0000256" key="1">
    <source>
        <dbReference type="ARBA" id="ARBA00000385"/>
    </source>
</evidence>
<dbReference type="HAMAP" id="MF_01080">
    <property type="entry name" value="TruB_bact"/>
    <property type="match status" value="1"/>
</dbReference>